<dbReference type="EC" id="1.5.1.3" evidence="3"/>
<dbReference type="InterPro" id="IPR001796">
    <property type="entry name" value="DHFR_dom"/>
</dbReference>
<dbReference type="SUPFAM" id="SSF53597">
    <property type="entry name" value="Dihydrofolate reductase-like"/>
    <property type="match status" value="1"/>
</dbReference>
<dbReference type="InterPro" id="IPR024072">
    <property type="entry name" value="DHFR-like_dom_sf"/>
</dbReference>
<dbReference type="GO" id="GO:0046655">
    <property type="term" value="P:folic acid metabolic process"/>
    <property type="evidence" value="ECO:0007669"/>
    <property type="project" value="TreeGrafter"/>
</dbReference>
<dbReference type="PROSITE" id="PS51330">
    <property type="entry name" value="DHFR_2"/>
    <property type="match status" value="1"/>
</dbReference>
<comment type="similarity">
    <text evidence="2">Belongs to the dihydrofolate reductase family.</text>
</comment>
<evidence type="ECO:0000256" key="1">
    <source>
        <dbReference type="ARBA" id="ARBA00004903"/>
    </source>
</evidence>
<dbReference type="UniPathway" id="UPA00077">
    <property type="reaction ID" value="UER00158"/>
</dbReference>
<comment type="caution">
    <text evidence="8">The sequence shown here is derived from an EMBL/GenBank/DDBJ whole genome shotgun (WGS) entry which is preliminary data.</text>
</comment>
<dbReference type="PANTHER" id="PTHR48069">
    <property type="entry name" value="DIHYDROFOLATE REDUCTASE"/>
    <property type="match status" value="1"/>
</dbReference>
<dbReference type="InterPro" id="IPR012259">
    <property type="entry name" value="DHFR"/>
</dbReference>
<keyword evidence="4" id="KW-0554">One-carbon metabolism</keyword>
<evidence type="ECO:0000256" key="4">
    <source>
        <dbReference type="ARBA" id="ARBA00022563"/>
    </source>
</evidence>
<accession>A0A437S980</accession>
<reference evidence="8 9" key="1">
    <citation type="submission" date="2018-11" db="EMBL/GenBank/DDBJ databases">
        <title>Genome sequencing and assembly of Anaerosphaera sp. nov., GS7-6-2.</title>
        <authorList>
            <person name="Rettenmaier R."/>
            <person name="Liebl W."/>
            <person name="Zverlov V."/>
        </authorList>
    </citation>
    <scope>NUCLEOTIDE SEQUENCE [LARGE SCALE GENOMIC DNA]</scope>
    <source>
        <strain evidence="8 9">GS7-6-2</strain>
    </source>
</reference>
<evidence type="ECO:0000256" key="6">
    <source>
        <dbReference type="ARBA" id="ARBA00023002"/>
    </source>
</evidence>
<proteinExistence type="inferred from homology"/>
<dbReference type="Proteomes" id="UP000288812">
    <property type="component" value="Unassembled WGS sequence"/>
</dbReference>
<evidence type="ECO:0000256" key="5">
    <source>
        <dbReference type="ARBA" id="ARBA00022857"/>
    </source>
</evidence>
<dbReference type="GO" id="GO:0004146">
    <property type="term" value="F:dihydrofolate reductase activity"/>
    <property type="evidence" value="ECO:0007669"/>
    <property type="project" value="UniProtKB-EC"/>
</dbReference>
<evidence type="ECO:0000313" key="9">
    <source>
        <dbReference type="Proteomes" id="UP000288812"/>
    </source>
</evidence>
<sequence length="170" mass="19659">MKDNMSLIFIADENWAIGLDGGLIVEIPEDLKRFKELTYGNIIIMGRRTFEALPNQRPLKGRTNIILTKSREIHGEDTYTVGSLEELDDLLNKLDDGREIFVIGGANVLKQLYNNCSKAYITKILKGYEKSDTVMINLDEDKNWKVVWESEIKDYKGIKYKYVDYERIGK</sequence>
<evidence type="ECO:0000256" key="2">
    <source>
        <dbReference type="ARBA" id="ARBA00009539"/>
    </source>
</evidence>
<dbReference type="PANTHER" id="PTHR48069:SF3">
    <property type="entry name" value="DIHYDROFOLATE REDUCTASE"/>
    <property type="match status" value="1"/>
</dbReference>
<dbReference type="CDD" id="cd00209">
    <property type="entry name" value="DHFR"/>
    <property type="match status" value="1"/>
</dbReference>
<keyword evidence="6" id="KW-0560">Oxidoreductase</keyword>
<dbReference type="GO" id="GO:0006730">
    <property type="term" value="P:one-carbon metabolic process"/>
    <property type="evidence" value="ECO:0007669"/>
    <property type="project" value="UniProtKB-KW"/>
</dbReference>
<evidence type="ECO:0000256" key="3">
    <source>
        <dbReference type="ARBA" id="ARBA00012856"/>
    </source>
</evidence>
<dbReference type="GO" id="GO:0046654">
    <property type="term" value="P:tetrahydrofolate biosynthetic process"/>
    <property type="evidence" value="ECO:0007669"/>
    <property type="project" value="UniProtKB-UniPathway"/>
</dbReference>
<evidence type="ECO:0000313" key="8">
    <source>
        <dbReference type="EMBL" id="RVU55669.1"/>
    </source>
</evidence>
<comment type="pathway">
    <text evidence="1">Cofactor biosynthesis; tetrahydrofolate biosynthesis; 5,6,7,8-tetrahydrofolate from 7,8-dihydrofolate: step 1/1.</text>
</comment>
<keyword evidence="9" id="KW-1185">Reference proteome</keyword>
<dbReference type="Gene3D" id="3.40.430.10">
    <property type="entry name" value="Dihydrofolate Reductase, subunit A"/>
    <property type="match status" value="1"/>
</dbReference>
<gene>
    <name evidence="8" type="ORF">EF514_00190</name>
</gene>
<dbReference type="AlphaFoldDB" id="A0A437S980"/>
<dbReference type="GO" id="GO:0050661">
    <property type="term" value="F:NADP binding"/>
    <property type="evidence" value="ECO:0007669"/>
    <property type="project" value="InterPro"/>
</dbReference>
<keyword evidence="5" id="KW-0521">NADP</keyword>
<dbReference type="PRINTS" id="PR00070">
    <property type="entry name" value="DHFR"/>
</dbReference>
<dbReference type="OrthoDB" id="9804315at2"/>
<feature type="domain" description="DHFR" evidence="7">
    <location>
        <begin position="4"/>
        <end position="167"/>
    </location>
</feature>
<dbReference type="GO" id="GO:0046452">
    <property type="term" value="P:dihydrofolate metabolic process"/>
    <property type="evidence" value="ECO:0007669"/>
    <property type="project" value="TreeGrafter"/>
</dbReference>
<dbReference type="Pfam" id="PF00186">
    <property type="entry name" value="DHFR_1"/>
    <property type="match status" value="1"/>
</dbReference>
<name>A0A437S980_9FIRM</name>
<evidence type="ECO:0000259" key="7">
    <source>
        <dbReference type="PROSITE" id="PS51330"/>
    </source>
</evidence>
<organism evidence="8 9">
    <name type="scientific">Anaerosphaera multitolerans</name>
    <dbReference type="NCBI Taxonomy" id="2487351"/>
    <lineage>
        <taxon>Bacteria</taxon>
        <taxon>Bacillati</taxon>
        <taxon>Bacillota</taxon>
        <taxon>Tissierellia</taxon>
        <taxon>Tissierellales</taxon>
        <taxon>Peptoniphilaceae</taxon>
        <taxon>Anaerosphaera</taxon>
    </lineage>
</organism>
<dbReference type="EMBL" id="RLIH01000001">
    <property type="protein sequence ID" value="RVU55669.1"/>
    <property type="molecule type" value="Genomic_DNA"/>
</dbReference>
<protein>
    <recommendedName>
        <fullName evidence="3">dihydrofolate reductase</fullName>
        <ecNumber evidence="3">1.5.1.3</ecNumber>
    </recommendedName>
</protein>
<dbReference type="RefSeq" id="WP_127722610.1">
    <property type="nucleotide sequence ID" value="NZ_RLIH01000001.1"/>
</dbReference>